<proteinExistence type="predicted"/>
<keyword evidence="2" id="KW-1185">Reference proteome</keyword>
<gene>
    <name evidence="1" type="ORF">KK078_16975</name>
</gene>
<evidence type="ECO:0000313" key="2">
    <source>
        <dbReference type="Proteomes" id="UP001319180"/>
    </source>
</evidence>
<accession>A0AAP2GED7</accession>
<sequence length="86" mass="10167">MSLTKVLDDWSDYDDRKQKQQDARFFSCTEKWEVDYLVDKIHDAFGYLDRLAIRDAITHFCYRSNAPHPRRIFVTSVLTRLGVIAP</sequence>
<dbReference type="Proteomes" id="UP001319180">
    <property type="component" value="Unassembled WGS sequence"/>
</dbReference>
<dbReference type="RefSeq" id="WP_254091493.1">
    <property type="nucleotide sequence ID" value="NZ_JAHESC010000024.1"/>
</dbReference>
<reference evidence="1 2" key="1">
    <citation type="submission" date="2021-05" db="EMBL/GenBank/DDBJ databases">
        <title>A Polyphasic approach of four new species of the genus Ohtaekwangia: Ohtaekwangia histidinii sp. nov., Ohtaekwangia cretensis sp. nov., Ohtaekwangia indiensis sp. nov., Ohtaekwangia reichenbachii sp. nov. from diverse environment.</title>
        <authorList>
            <person name="Octaviana S."/>
        </authorList>
    </citation>
    <scope>NUCLEOTIDE SEQUENCE [LARGE SCALE GENOMIC DNA]</scope>
    <source>
        <strain evidence="1 2">PWU37</strain>
    </source>
</reference>
<organism evidence="1 2">
    <name type="scientific">Dawidia soli</name>
    <dbReference type="NCBI Taxonomy" id="2782352"/>
    <lineage>
        <taxon>Bacteria</taxon>
        <taxon>Pseudomonadati</taxon>
        <taxon>Bacteroidota</taxon>
        <taxon>Cytophagia</taxon>
        <taxon>Cytophagales</taxon>
        <taxon>Chryseotaleaceae</taxon>
        <taxon>Dawidia</taxon>
    </lineage>
</organism>
<dbReference type="AlphaFoldDB" id="A0AAP2GED7"/>
<comment type="caution">
    <text evidence="1">The sequence shown here is derived from an EMBL/GenBank/DDBJ whole genome shotgun (WGS) entry which is preliminary data.</text>
</comment>
<protein>
    <submittedName>
        <fullName evidence="1">Uncharacterized protein</fullName>
    </submittedName>
</protein>
<dbReference type="EMBL" id="JAHESC010000024">
    <property type="protein sequence ID" value="MBT1688267.1"/>
    <property type="molecule type" value="Genomic_DNA"/>
</dbReference>
<evidence type="ECO:0000313" key="1">
    <source>
        <dbReference type="EMBL" id="MBT1688267.1"/>
    </source>
</evidence>
<name>A0AAP2GED7_9BACT</name>